<feature type="transmembrane region" description="Helical" evidence="2">
    <location>
        <begin position="531"/>
        <end position="550"/>
    </location>
</feature>
<dbReference type="Proteomes" id="UP000332933">
    <property type="component" value="Unassembled WGS sequence"/>
</dbReference>
<feature type="transmembrane region" description="Helical" evidence="2">
    <location>
        <begin position="628"/>
        <end position="653"/>
    </location>
</feature>
<gene>
    <name evidence="4" type="primary">Aste57867_17097</name>
    <name evidence="3" type="ORF">As57867_017038</name>
    <name evidence="4" type="ORF">ASTE57867_17097</name>
</gene>
<evidence type="ECO:0000313" key="4">
    <source>
        <dbReference type="EMBL" id="VFT93855.1"/>
    </source>
</evidence>
<keyword evidence="2" id="KW-0812">Transmembrane</keyword>
<dbReference type="OrthoDB" id="60662at2759"/>
<evidence type="ECO:0000313" key="3">
    <source>
        <dbReference type="EMBL" id="KAF0691733.1"/>
    </source>
</evidence>
<evidence type="ECO:0000256" key="2">
    <source>
        <dbReference type="SAM" id="Phobius"/>
    </source>
</evidence>
<evidence type="ECO:0000313" key="5">
    <source>
        <dbReference type="Proteomes" id="UP000332933"/>
    </source>
</evidence>
<feature type="transmembrane region" description="Helical" evidence="2">
    <location>
        <begin position="446"/>
        <end position="470"/>
    </location>
</feature>
<keyword evidence="2" id="KW-1133">Transmembrane helix</keyword>
<dbReference type="EMBL" id="VJMH01006029">
    <property type="protein sequence ID" value="KAF0691733.1"/>
    <property type="molecule type" value="Genomic_DNA"/>
</dbReference>
<feature type="transmembrane region" description="Helical" evidence="2">
    <location>
        <begin position="557"/>
        <end position="574"/>
    </location>
</feature>
<feature type="region of interest" description="Disordered" evidence="1">
    <location>
        <begin position="97"/>
        <end position="120"/>
    </location>
</feature>
<evidence type="ECO:0000256" key="1">
    <source>
        <dbReference type="SAM" id="MobiDB-lite"/>
    </source>
</evidence>
<reference evidence="3" key="2">
    <citation type="submission" date="2019-06" db="EMBL/GenBank/DDBJ databases">
        <title>Genomics analysis of Aphanomyces spp. identifies a new class of oomycete effector associated with host adaptation.</title>
        <authorList>
            <person name="Gaulin E."/>
        </authorList>
    </citation>
    <scope>NUCLEOTIDE SEQUENCE</scope>
    <source>
        <strain evidence="3">CBS 578.67</strain>
    </source>
</reference>
<accession>A0A485L730</accession>
<proteinExistence type="predicted"/>
<name>A0A485L730_9STRA</name>
<reference evidence="4 5" key="1">
    <citation type="submission" date="2019-03" db="EMBL/GenBank/DDBJ databases">
        <authorList>
            <person name="Gaulin E."/>
            <person name="Dumas B."/>
        </authorList>
    </citation>
    <scope>NUCLEOTIDE SEQUENCE [LARGE SCALE GENOMIC DNA]</scope>
    <source>
        <strain evidence="4">CBS 568.67</strain>
    </source>
</reference>
<dbReference type="EMBL" id="CAADRA010006050">
    <property type="protein sequence ID" value="VFT93855.1"/>
    <property type="molecule type" value="Genomic_DNA"/>
</dbReference>
<sequence>MFSVMTASLLVRGVETVTHERFTYHETDSTHTKRHAATQSTPAPMTQATINDISATLSAKRPWKAPHKSRVLAWVNHTPTLRGPAMFRDATKRFRPPVERPKQFHVPPSNNTSPRTASDAPTLDRWTVRDHFYSTVSRILSLLAALLILLSEMMSSTANKNVLFGTVSPSEPAIPYSSPYMSQYLATLVSQPLVVQRMVQTIESNATSLTVFYLERSNTSSFNHGLVLQPMSCSPPSLVTDPLYDAAYIEPLLHHALSSLGDWSKNQYVFVDCSFDGRVLADTSTVKLYLVDESMTNFSTLVVQTMSVTRPTIRFNTMGGVAMLCTTPLKAMYVDPTTRTVSTTLLASYTVTFGFTFPYEWGTFDRITLDDLIPQTNGQWQATVESTGERFQLAGTTGVYRESPTVQASFSYFYWALPSDPVEFATTIQYINVYVRKDVRGWFRCFLGLGIGFNIAVNTLVSLVVVTNLWRTSRVIWIPDVFPAIQRRACARIALLCVDCAVNHMWYPYTYVLSQGGYRTNWVGTLFLEEIYRADGLMVCLACGYVITYVLRIRLKLMYVVGIYGFCFINRLWLVDHYGICPNEALKIIETDYLSNVIPGNVGGMELWAHHEDSASMSDRLLLFANEVTWLILAMGVTFGYALMTKIAVHAIAHAKNIAVSRRWITVHSVSHLSGSTGLSRLSQMTARVASDIAIHAFTPTVAPPTKVQPVDVPNSNILGKSDQRHWMRRSSLYDGMTHLDVDNTRVERCVGMVVGHMTGFVASTTDYVAEVQGDKTRVYVSLSGLWLLGFVVVNDRLLVAINDIVFLVLNIILPWHLVRVYGFALHGQVVAKRQHQIFPNDVQLFELRNLSLKTLR</sequence>
<feature type="transmembrane region" description="Helical" evidence="2">
    <location>
        <begin position="805"/>
        <end position="825"/>
    </location>
</feature>
<keyword evidence="2" id="KW-0472">Membrane</keyword>
<organism evidence="4 5">
    <name type="scientific">Aphanomyces stellatus</name>
    <dbReference type="NCBI Taxonomy" id="120398"/>
    <lineage>
        <taxon>Eukaryota</taxon>
        <taxon>Sar</taxon>
        <taxon>Stramenopiles</taxon>
        <taxon>Oomycota</taxon>
        <taxon>Saprolegniomycetes</taxon>
        <taxon>Saprolegniales</taxon>
        <taxon>Verrucalvaceae</taxon>
        <taxon>Aphanomyces</taxon>
    </lineage>
</organism>
<keyword evidence="5" id="KW-1185">Reference proteome</keyword>
<dbReference type="AlphaFoldDB" id="A0A485L730"/>
<protein>
    <submittedName>
        <fullName evidence="4">Aste57867_17097 protein</fullName>
    </submittedName>
</protein>
<feature type="transmembrane region" description="Helical" evidence="2">
    <location>
        <begin position="779"/>
        <end position="799"/>
    </location>
</feature>